<sequence>MPTPAEAVRTYILAKDGNRPFLMRQAFAEDVALEMVVKTDAISFPKTASGLNAVEAILVRRFGVEYENIYTFCLSQPSETDRARFQCHWLVGMSAKASGQPLRVGCGRYDWHFNEHGKVVRLVITIEVMKVLSGAELDGVMRWLSSLPYPWCSPSQALLSFPPQNDLREVEAYLKQVQ</sequence>
<protein>
    <recommendedName>
        <fullName evidence="3">SnoaL-like domain-containing protein</fullName>
    </recommendedName>
</protein>
<evidence type="ECO:0000313" key="1">
    <source>
        <dbReference type="EMBL" id="KGT73298.1"/>
    </source>
</evidence>
<reference evidence="1 2" key="1">
    <citation type="submission" date="2014-09" db="EMBL/GenBank/DDBJ databases">
        <title>Draft genome of Bradyrhizobium japonicum Is-34.</title>
        <authorList>
            <person name="Tsurumaru H."/>
            <person name="Yamakawa T."/>
            <person name="Hashimoto S."/>
            <person name="Okizaki K."/>
            <person name="Kanesaki Y."/>
            <person name="Yoshikawa H."/>
            <person name="Yajima S."/>
        </authorList>
    </citation>
    <scope>NUCLEOTIDE SEQUENCE [LARGE SCALE GENOMIC DNA]</scope>
    <source>
        <strain evidence="1 2">Is-34</strain>
    </source>
</reference>
<dbReference type="SUPFAM" id="SSF54427">
    <property type="entry name" value="NTF2-like"/>
    <property type="match status" value="1"/>
</dbReference>
<proteinExistence type="predicted"/>
<dbReference type="AlphaFoldDB" id="A0A0A3YHW7"/>
<gene>
    <name evidence="1" type="ORF">MA20_45100</name>
</gene>
<dbReference type="InterPro" id="IPR032710">
    <property type="entry name" value="NTF2-like_dom_sf"/>
</dbReference>
<dbReference type="EMBL" id="JRPN01000050">
    <property type="protein sequence ID" value="KGT73298.1"/>
    <property type="molecule type" value="Genomic_DNA"/>
</dbReference>
<name>A0A0A3YHW7_BRAJP</name>
<dbReference type="RefSeq" id="WP_028160601.1">
    <property type="nucleotide sequence ID" value="NZ_JANUDC010000001.1"/>
</dbReference>
<dbReference type="Proteomes" id="UP000030377">
    <property type="component" value="Unassembled WGS sequence"/>
</dbReference>
<organism evidence="1 2">
    <name type="scientific">Bradyrhizobium japonicum</name>
    <dbReference type="NCBI Taxonomy" id="375"/>
    <lineage>
        <taxon>Bacteria</taxon>
        <taxon>Pseudomonadati</taxon>
        <taxon>Pseudomonadota</taxon>
        <taxon>Alphaproteobacteria</taxon>
        <taxon>Hyphomicrobiales</taxon>
        <taxon>Nitrobacteraceae</taxon>
        <taxon>Bradyrhizobium</taxon>
    </lineage>
</organism>
<accession>A0A0A3YHW7</accession>
<evidence type="ECO:0008006" key="3">
    <source>
        <dbReference type="Google" id="ProtNLM"/>
    </source>
</evidence>
<evidence type="ECO:0000313" key="2">
    <source>
        <dbReference type="Proteomes" id="UP000030377"/>
    </source>
</evidence>
<comment type="caution">
    <text evidence="1">The sequence shown here is derived from an EMBL/GenBank/DDBJ whole genome shotgun (WGS) entry which is preliminary data.</text>
</comment>